<dbReference type="InterPro" id="IPR006223">
    <property type="entry name" value="GcvT"/>
</dbReference>
<sequence>MTHKTPLYDWHQSNGGRLVDFAGWSLPVFYPPGIIQEHLACRKHGGLFDITHMGRFLVSGEDALNFLNKTLTANASRLYTGLAQYTLISDENGQPLDDAYLFKFKESEYLLVVNGANREKDWEWLNRHKTGQVEMTDITFDLAMVALQGPLAEEVLQKVVTGNMPAPGRNRLSICSYEGEEVLVSRTGYTGEPLGFELFISWNKCVDFWQAMLDAGSGQGVMAVGLGARDTLRLETCLPLYGHELAADRPIMSYPQARFGVNLSDAKGDYIGREALSLQKKDLDSGESGHLPRFIYAIQTTQKGMIREGSPVLVDGQKVGEISSGTMVPAWEFEGDAPSEESFTRGIGMAYLDRGLEAGQEVLITYRKRTITGRIVTSFVEQAGVYLRAKKI</sequence>
<dbReference type="InterPro" id="IPR027266">
    <property type="entry name" value="TrmE/GcvT-like"/>
</dbReference>
<dbReference type="InterPro" id="IPR028896">
    <property type="entry name" value="GcvT/YgfZ/DmdA"/>
</dbReference>
<dbReference type="FunCoup" id="A0A0D2G708">
    <property type="interactions" value="543"/>
</dbReference>
<dbReference type="SUPFAM" id="SSF103025">
    <property type="entry name" value="Folate-binding domain"/>
    <property type="match status" value="1"/>
</dbReference>
<dbReference type="OrthoDB" id="9774591at2"/>
<dbReference type="GO" id="GO:0006546">
    <property type="term" value="P:glycine catabolic process"/>
    <property type="evidence" value="ECO:0007669"/>
    <property type="project" value="InterPro"/>
</dbReference>
<dbReference type="NCBIfam" id="NF001567">
    <property type="entry name" value="PRK00389.1"/>
    <property type="match status" value="1"/>
</dbReference>
<evidence type="ECO:0000256" key="2">
    <source>
        <dbReference type="PIRSR" id="PIRSR006487-1"/>
    </source>
</evidence>
<dbReference type="STRING" id="1429043.X474_27970"/>
<dbReference type="RefSeq" id="WP_044352933.1">
    <property type="nucleotide sequence ID" value="NZ_AZAC01000083.1"/>
</dbReference>
<dbReference type="PANTHER" id="PTHR43757">
    <property type="entry name" value="AMINOMETHYLTRANSFERASE"/>
    <property type="match status" value="1"/>
</dbReference>
<dbReference type="AlphaFoldDB" id="A0A0D2G708"/>
<keyword evidence="5" id="KW-1185">Reference proteome</keyword>
<gene>
    <name evidence="4" type="ORF">X474_27970</name>
</gene>
<name>A0A0D2G708_9BACT</name>
<evidence type="ECO:0000259" key="3">
    <source>
        <dbReference type="Pfam" id="PF01571"/>
    </source>
</evidence>
<dbReference type="PIRSF" id="PIRSF006487">
    <property type="entry name" value="GcvT"/>
    <property type="match status" value="1"/>
</dbReference>
<evidence type="ECO:0000256" key="1">
    <source>
        <dbReference type="ARBA" id="ARBA00008609"/>
    </source>
</evidence>
<dbReference type="GO" id="GO:0004047">
    <property type="term" value="F:aminomethyltransferase activity"/>
    <property type="evidence" value="ECO:0007669"/>
    <property type="project" value="InterPro"/>
</dbReference>
<reference evidence="4 5" key="1">
    <citation type="submission" date="2013-11" db="EMBL/GenBank/DDBJ databases">
        <title>Metagenomic analysis of a methanogenic consortium involved in long chain n-alkane degradation.</title>
        <authorList>
            <person name="Davidova I.A."/>
            <person name="Callaghan A.V."/>
            <person name="Wawrik B."/>
            <person name="Pruitt S."/>
            <person name="Marks C."/>
            <person name="Duncan K.E."/>
            <person name="Suflita J.M."/>
        </authorList>
    </citation>
    <scope>NUCLEOTIDE SEQUENCE [LARGE SCALE GENOMIC DNA]</scope>
    <source>
        <strain evidence="4 5">SPR</strain>
    </source>
</reference>
<accession>A0A0D2G708</accession>
<feature type="domain" description="GCVT N-terminal" evidence="3">
    <location>
        <begin position="7"/>
        <end position="248"/>
    </location>
</feature>
<dbReference type="NCBIfam" id="TIGR00528">
    <property type="entry name" value="gcvT"/>
    <property type="match status" value="1"/>
</dbReference>
<evidence type="ECO:0000313" key="5">
    <source>
        <dbReference type="Proteomes" id="UP000032233"/>
    </source>
</evidence>
<dbReference type="Proteomes" id="UP000032233">
    <property type="component" value="Unassembled WGS sequence"/>
</dbReference>
<dbReference type="Pfam" id="PF01571">
    <property type="entry name" value="GCV_T"/>
    <property type="match status" value="1"/>
</dbReference>
<dbReference type="Gene3D" id="3.30.1360.120">
    <property type="entry name" value="Probable tRNA modification gtpase trme, domain 1"/>
    <property type="match status" value="1"/>
</dbReference>
<proteinExistence type="inferred from homology"/>
<dbReference type="PANTHER" id="PTHR43757:SF2">
    <property type="entry name" value="AMINOMETHYLTRANSFERASE, MITOCHONDRIAL"/>
    <property type="match status" value="1"/>
</dbReference>
<dbReference type="InterPro" id="IPR029043">
    <property type="entry name" value="GcvT/YgfZ_C"/>
</dbReference>
<dbReference type="SUPFAM" id="SSF101790">
    <property type="entry name" value="Aminomethyltransferase beta-barrel domain"/>
    <property type="match status" value="1"/>
</dbReference>
<evidence type="ECO:0000313" key="4">
    <source>
        <dbReference type="EMBL" id="KIX10762.1"/>
    </source>
</evidence>
<dbReference type="EMBL" id="AZAC01000083">
    <property type="protein sequence ID" value="KIX10762.1"/>
    <property type="molecule type" value="Genomic_DNA"/>
</dbReference>
<comment type="caution">
    <text evidence="4">The sequence shown here is derived from an EMBL/GenBank/DDBJ whole genome shotgun (WGS) entry which is preliminary data.</text>
</comment>
<comment type="similarity">
    <text evidence="1">Belongs to the GcvT family.</text>
</comment>
<protein>
    <submittedName>
        <fullName evidence="4">Glycine cleavage system protein T</fullName>
    </submittedName>
</protein>
<dbReference type="InParanoid" id="A0A0D2G708"/>
<dbReference type="GO" id="GO:0005960">
    <property type="term" value="C:glycine cleavage complex"/>
    <property type="evidence" value="ECO:0007669"/>
    <property type="project" value="InterPro"/>
</dbReference>
<organism evidence="4 5">
    <name type="scientific">Dethiosulfatarculus sandiegensis</name>
    <dbReference type="NCBI Taxonomy" id="1429043"/>
    <lineage>
        <taxon>Bacteria</taxon>
        <taxon>Pseudomonadati</taxon>
        <taxon>Thermodesulfobacteriota</taxon>
        <taxon>Desulfarculia</taxon>
        <taxon>Desulfarculales</taxon>
        <taxon>Desulfarculaceae</taxon>
        <taxon>Dethiosulfatarculus</taxon>
    </lineage>
</organism>
<feature type="binding site" evidence="2">
    <location>
        <position position="197"/>
    </location>
    <ligand>
        <name>substrate</name>
    </ligand>
</feature>
<dbReference type="InterPro" id="IPR006222">
    <property type="entry name" value="GCVT_N"/>
</dbReference>
<dbReference type="PATRIC" id="fig|1429043.3.peg.5942"/>
<dbReference type="GO" id="GO:0005829">
    <property type="term" value="C:cytosol"/>
    <property type="evidence" value="ECO:0007669"/>
    <property type="project" value="TreeGrafter"/>
</dbReference>